<dbReference type="Proteomes" id="UP001187192">
    <property type="component" value="Unassembled WGS sequence"/>
</dbReference>
<evidence type="ECO:0000259" key="6">
    <source>
        <dbReference type="PROSITE" id="PS50865"/>
    </source>
</evidence>
<evidence type="ECO:0000313" key="8">
    <source>
        <dbReference type="Proteomes" id="UP001187192"/>
    </source>
</evidence>
<dbReference type="AlphaFoldDB" id="A0AA88DJT7"/>
<accession>A0AA88DJT7</accession>
<evidence type="ECO:0000256" key="4">
    <source>
        <dbReference type="PROSITE-ProRule" id="PRU00134"/>
    </source>
</evidence>
<dbReference type="GO" id="GO:2000200">
    <property type="term" value="P:regulation of ribosomal subunit export from nucleus"/>
    <property type="evidence" value="ECO:0007669"/>
    <property type="project" value="EnsemblPlants"/>
</dbReference>
<organism evidence="7 8">
    <name type="scientific">Ficus carica</name>
    <name type="common">Common fig</name>
    <dbReference type="NCBI Taxonomy" id="3494"/>
    <lineage>
        <taxon>Eukaryota</taxon>
        <taxon>Viridiplantae</taxon>
        <taxon>Streptophyta</taxon>
        <taxon>Embryophyta</taxon>
        <taxon>Tracheophyta</taxon>
        <taxon>Spermatophyta</taxon>
        <taxon>Magnoliopsida</taxon>
        <taxon>eudicotyledons</taxon>
        <taxon>Gunneridae</taxon>
        <taxon>Pentapetalae</taxon>
        <taxon>rosids</taxon>
        <taxon>fabids</taxon>
        <taxon>Rosales</taxon>
        <taxon>Moraceae</taxon>
        <taxon>Ficeae</taxon>
        <taxon>Ficus</taxon>
    </lineage>
</organism>
<feature type="domain" description="MYND-type" evidence="6">
    <location>
        <begin position="180"/>
        <end position="218"/>
    </location>
</feature>
<evidence type="ECO:0000256" key="5">
    <source>
        <dbReference type="SAM" id="MobiDB-lite"/>
    </source>
</evidence>
<evidence type="ECO:0000256" key="2">
    <source>
        <dbReference type="ARBA" id="ARBA00022771"/>
    </source>
</evidence>
<dbReference type="GO" id="GO:0008270">
    <property type="term" value="F:zinc ion binding"/>
    <property type="evidence" value="ECO:0007669"/>
    <property type="project" value="UniProtKB-KW"/>
</dbReference>
<keyword evidence="8" id="KW-1185">Reference proteome</keyword>
<evidence type="ECO:0000256" key="3">
    <source>
        <dbReference type="ARBA" id="ARBA00022833"/>
    </source>
</evidence>
<evidence type="ECO:0000313" key="7">
    <source>
        <dbReference type="EMBL" id="GMN52374.1"/>
    </source>
</evidence>
<feature type="compositionally biased region" description="Acidic residues" evidence="5">
    <location>
        <begin position="21"/>
        <end position="41"/>
    </location>
</feature>
<keyword evidence="1" id="KW-0479">Metal-binding</keyword>
<reference evidence="7" key="1">
    <citation type="submission" date="2023-07" db="EMBL/GenBank/DDBJ databases">
        <title>draft genome sequence of fig (Ficus carica).</title>
        <authorList>
            <person name="Takahashi T."/>
            <person name="Nishimura K."/>
        </authorList>
    </citation>
    <scope>NUCLEOTIDE SEQUENCE</scope>
</reference>
<name>A0AA88DJT7_FICCA</name>
<comment type="caution">
    <text evidence="7">The sequence shown here is derived from an EMBL/GenBank/DDBJ whole genome shotgun (WGS) entry which is preliminary data.</text>
</comment>
<dbReference type="Gramene" id="FCD_00013795-RA">
    <property type="protein sequence ID" value="FCD_00013795-RA:cds"/>
    <property type="gene ID" value="FCD_00013795"/>
</dbReference>
<keyword evidence="2 4" id="KW-0863">Zinc-finger</keyword>
<gene>
    <name evidence="7" type="ORF">TIFTF001_021522</name>
</gene>
<dbReference type="InterPro" id="IPR007320">
    <property type="entry name" value="PDCD2_C"/>
</dbReference>
<dbReference type="PANTHER" id="PTHR12298">
    <property type="entry name" value="PCDC2 PROGRAMMED CELL DEATH PROTEIN 2 -RELATED"/>
    <property type="match status" value="1"/>
</dbReference>
<dbReference type="GO" id="GO:0005737">
    <property type="term" value="C:cytoplasm"/>
    <property type="evidence" value="ECO:0007669"/>
    <property type="project" value="InterPro"/>
</dbReference>
<dbReference type="Pfam" id="PF04194">
    <property type="entry name" value="PDCD2_C"/>
    <property type="match status" value="1"/>
</dbReference>
<dbReference type="SUPFAM" id="SSF144232">
    <property type="entry name" value="HIT/MYND zinc finger-like"/>
    <property type="match status" value="1"/>
</dbReference>
<dbReference type="EMBL" id="BTGU01000041">
    <property type="protein sequence ID" value="GMN52374.1"/>
    <property type="molecule type" value="Genomic_DNA"/>
</dbReference>
<dbReference type="PANTHER" id="PTHR12298:SF4">
    <property type="entry name" value="PROGRAMMED CELL DEATH PROTEIN 2"/>
    <property type="match status" value="1"/>
</dbReference>
<evidence type="ECO:0000256" key="1">
    <source>
        <dbReference type="ARBA" id="ARBA00022723"/>
    </source>
</evidence>
<keyword evidence="3" id="KW-0862">Zinc</keyword>
<proteinExistence type="predicted"/>
<dbReference type="PROSITE" id="PS50865">
    <property type="entry name" value="ZF_MYND_2"/>
    <property type="match status" value="1"/>
</dbReference>
<protein>
    <recommendedName>
        <fullName evidence="6">MYND-type domain-containing protein</fullName>
    </recommendedName>
</protein>
<sequence length="406" mass="46433">MAGSSRSDAVEELRGLRITSLDDDDEEEEEQEVAIDDDDDEEANDYVVLGFVKKPKNSSSLLRHFFPSKAGGIPAWLDPINLPSERSFLCDICGEPLQFLLQVYAPEDMEYAFHRTIFVFICTSLACLRRDQHEQWKRHPEKPSRSVKVFRCQLPCSNPFYSSEPPNKDDKPSRAGATLCTWCGTWKGIKQCPSCRKANYCSEKHRVKHSQLGHDYDCQRLRVASDSCDSSLSDRGTMTVELQQVACTTIWPEFKIDQEDESAFDTQMSEDNGGANSLVTRNRTDDTIMSLMQAFEGDDEKKSWAYFEERISLAPEQVLRYCRDPGARPLWPMSSGRPSKDDLPKCSYCNGPMRFEFQILPQLLYYFRVRNDVDSLDWATIAVYTCEASCEASVAYKEEYAWVQLS</sequence>
<feature type="region of interest" description="Disordered" evidence="5">
    <location>
        <begin position="1"/>
        <end position="41"/>
    </location>
</feature>
<dbReference type="InterPro" id="IPR002893">
    <property type="entry name" value="Znf_MYND"/>
</dbReference>
<dbReference type="PROSITE" id="PS01360">
    <property type="entry name" value="ZF_MYND_1"/>
    <property type="match status" value="1"/>
</dbReference>